<organism evidence="1">
    <name type="scientific">uncultured Mycobacterium sp</name>
    <dbReference type="NCBI Taxonomy" id="171292"/>
    <lineage>
        <taxon>Bacteria</taxon>
        <taxon>Bacillati</taxon>
        <taxon>Actinomycetota</taxon>
        <taxon>Actinomycetes</taxon>
        <taxon>Mycobacteriales</taxon>
        <taxon>Mycobacteriaceae</taxon>
        <taxon>Mycobacterium</taxon>
        <taxon>environmental samples</taxon>
    </lineage>
</organism>
<protein>
    <submittedName>
        <fullName evidence="1">Uncharacterized protein</fullName>
    </submittedName>
</protein>
<accession>A0A1Y5PLQ4</accession>
<evidence type="ECO:0000313" key="1">
    <source>
        <dbReference type="EMBL" id="SBS78259.1"/>
    </source>
</evidence>
<name>A0A1Y5PLQ4_9MYCO</name>
<reference evidence="1" key="1">
    <citation type="submission" date="2016-03" db="EMBL/GenBank/DDBJ databases">
        <authorList>
            <person name="Ploux O."/>
        </authorList>
    </citation>
    <scope>NUCLEOTIDE SEQUENCE</scope>
    <source>
        <strain evidence="1">UC10</strain>
    </source>
</reference>
<gene>
    <name evidence="1" type="ORF">MHPYR_530046</name>
</gene>
<proteinExistence type="predicted"/>
<sequence length="62" mass="6924">MTDSNIISDPYRVPVTAQRLEDGRIILHTPGRQAQFFSPSEVARLYEFSLGRGVIQRHGPAA</sequence>
<dbReference type="EMBL" id="FLQS01000049">
    <property type="protein sequence ID" value="SBS78259.1"/>
    <property type="molecule type" value="Genomic_DNA"/>
</dbReference>
<dbReference type="AlphaFoldDB" id="A0A1Y5PLQ4"/>